<dbReference type="EMBL" id="JAAALK010000282">
    <property type="protein sequence ID" value="KAG8079602.1"/>
    <property type="molecule type" value="Genomic_DNA"/>
</dbReference>
<keyword evidence="4" id="KW-1185">Reference proteome</keyword>
<feature type="compositionally biased region" description="Basic and acidic residues" evidence="1">
    <location>
        <begin position="35"/>
        <end position="46"/>
    </location>
</feature>
<sequence length="239" mass="26279">MRIHQHQPPQASKLRFRFPARPSPPPQMLLGSELRGGREEKGEEKKTARRNAPDLGGSPWSDPPGRSGQATAAAAGVEVSPSATPRRSVEGSFGVPRWEDEDVRFGREKWTERGRYKGGERCEEQEAEAPGMPDPPEAPPARGTAGGGEDGPGRRSRSAGEYVHAGLGEPVPVPVPPPRPDLWLRLRAISPASWMRLVLAGLLLLLIGFAFYKWGFPFVSEKVLLPIMQWEARSFGRHE</sequence>
<gene>
    <name evidence="3" type="ORF">GUJ93_ZPchr0007g5641</name>
</gene>
<reference evidence="3" key="2">
    <citation type="submission" date="2021-02" db="EMBL/GenBank/DDBJ databases">
        <authorList>
            <person name="Kimball J.A."/>
            <person name="Haas M.W."/>
            <person name="Macchietto M."/>
            <person name="Kono T."/>
            <person name="Duquette J."/>
            <person name="Shao M."/>
        </authorList>
    </citation>
    <scope>NUCLEOTIDE SEQUENCE</scope>
    <source>
        <tissue evidence="3">Fresh leaf tissue</tissue>
    </source>
</reference>
<feature type="region of interest" description="Disordered" evidence="1">
    <location>
        <begin position="115"/>
        <end position="159"/>
    </location>
</feature>
<proteinExistence type="predicted"/>
<accession>A0A8J5T510</accession>
<dbReference type="PANTHER" id="PTHR46431:SF2">
    <property type="entry name" value="OS07G0634000 PROTEIN"/>
    <property type="match status" value="1"/>
</dbReference>
<feature type="transmembrane region" description="Helical" evidence="2">
    <location>
        <begin position="194"/>
        <end position="212"/>
    </location>
</feature>
<dbReference type="Proteomes" id="UP000729402">
    <property type="component" value="Unassembled WGS sequence"/>
</dbReference>
<protein>
    <submittedName>
        <fullName evidence="3">Uncharacterized protein</fullName>
    </submittedName>
</protein>
<feature type="region of interest" description="Disordered" evidence="1">
    <location>
        <begin position="1"/>
        <end position="93"/>
    </location>
</feature>
<evidence type="ECO:0000313" key="3">
    <source>
        <dbReference type="EMBL" id="KAG8079602.1"/>
    </source>
</evidence>
<organism evidence="3 4">
    <name type="scientific">Zizania palustris</name>
    <name type="common">Northern wild rice</name>
    <dbReference type="NCBI Taxonomy" id="103762"/>
    <lineage>
        <taxon>Eukaryota</taxon>
        <taxon>Viridiplantae</taxon>
        <taxon>Streptophyta</taxon>
        <taxon>Embryophyta</taxon>
        <taxon>Tracheophyta</taxon>
        <taxon>Spermatophyta</taxon>
        <taxon>Magnoliopsida</taxon>
        <taxon>Liliopsida</taxon>
        <taxon>Poales</taxon>
        <taxon>Poaceae</taxon>
        <taxon>BOP clade</taxon>
        <taxon>Oryzoideae</taxon>
        <taxon>Oryzeae</taxon>
        <taxon>Zizaniinae</taxon>
        <taxon>Zizania</taxon>
    </lineage>
</organism>
<dbReference type="AlphaFoldDB" id="A0A8J5T510"/>
<evidence type="ECO:0000313" key="4">
    <source>
        <dbReference type="Proteomes" id="UP000729402"/>
    </source>
</evidence>
<keyword evidence="2" id="KW-1133">Transmembrane helix</keyword>
<comment type="caution">
    <text evidence="3">The sequence shown here is derived from an EMBL/GenBank/DDBJ whole genome shotgun (WGS) entry which is preliminary data.</text>
</comment>
<reference evidence="3" key="1">
    <citation type="journal article" date="2021" name="bioRxiv">
        <title>Whole Genome Assembly and Annotation of Northern Wild Rice, Zizania palustris L., Supports a Whole Genome Duplication in the Zizania Genus.</title>
        <authorList>
            <person name="Haas M."/>
            <person name="Kono T."/>
            <person name="Macchietto M."/>
            <person name="Millas R."/>
            <person name="McGilp L."/>
            <person name="Shao M."/>
            <person name="Duquette J."/>
            <person name="Hirsch C.N."/>
            <person name="Kimball J."/>
        </authorList>
    </citation>
    <scope>NUCLEOTIDE SEQUENCE</scope>
    <source>
        <tissue evidence="3">Fresh leaf tissue</tissue>
    </source>
</reference>
<evidence type="ECO:0000256" key="1">
    <source>
        <dbReference type="SAM" id="MobiDB-lite"/>
    </source>
</evidence>
<dbReference type="PANTHER" id="PTHR46431">
    <property type="entry name" value="EXPRESSED PROTEIN"/>
    <property type="match status" value="1"/>
</dbReference>
<keyword evidence="2" id="KW-0812">Transmembrane</keyword>
<evidence type="ECO:0000256" key="2">
    <source>
        <dbReference type="SAM" id="Phobius"/>
    </source>
</evidence>
<name>A0A8J5T510_ZIZPA</name>
<feature type="compositionally biased region" description="Basic and acidic residues" evidence="1">
    <location>
        <begin position="115"/>
        <end position="124"/>
    </location>
</feature>
<keyword evidence="2" id="KW-0472">Membrane</keyword>